<keyword evidence="2" id="KW-0805">Transcription regulation</keyword>
<dbReference type="GO" id="GO:0003700">
    <property type="term" value="F:DNA-binding transcription factor activity"/>
    <property type="evidence" value="ECO:0007669"/>
    <property type="project" value="InterPro"/>
</dbReference>
<dbReference type="GO" id="GO:2000032">
    <property type="term" value="P:regulation of secondary shoot formation"/>
    <property type="evidence" value="ECO:0007669"/>
    <property type="project" value="TreeGrafter"/>
</dbReference>
<dbReference type="EMBL" id="CM031834">
    <property type="protein sequence ID" value="KAG6691224.1"/>
    <property type="molecule type" value="Genomic_DNA"/>
</dbReference>
<dbReference type="InterPro" id="IPR017887">
    <property type="entry name" value="TF_TCP_subgr"/>
</dbReference>
<comment type="subcellular location">
    <subcellularLocation>
        <location evidence="1">Nucleus</location>
    </subcellularLocation>
</comment>
<feature type="region of interest" description="Disordered" evidence="6">
    <location>
        <begin position="1"/>
        <end position="56"/>
    </location>
</feature>
<keyword evidence="10" id="KW-1185">Reference proteome</keyword>
<feature type="domain" description="TCP" evidence="7">
    <location>
        <begin position="108"/>
        <end position="166"/>
    </location>
</feature>
<dbReference type="InterPro" id="IPR005333">
    <property type="entry name" value="Transcription_factor_TCP"/>
</dbReference>
<evidence type="ECO:0000313" key="8">
    <source>
        <dbReference type="EMBL" id="KAG6638761.1"/>
    </source>
</evidence>
<evidence type="ECO:0000256" key="5">
    <source>
        <dbReference type="ARBA" id="ARBA00023242"/>
    </source>
</evidence>
<keyword evidence="4" id="KW-0804">Transcription</keyword>
<sequence>MKDEEEEKEDHEVQPNEDVEEDDDDEQEQAQKRIPGTYQHVQRSPPSNTVSSSAILAPRQRAAEYGSFVERSVQAGIHEPSSILRSKRILKGEVVKVRSGRIARSRGLKDRHSKISTSKGTRDRRLRLSAGTAIQFFDVQDRLGYDRPSKAIDWLMEKAKAAINALANSPRQNQDASSINSSQQSEKDQLGKRRLNFQHQSELGIMMGSSCGYDRQNQLHMNDIPTNSLSLVSESATTPSSSIQLQDYPPKLKQDICLLDAPHHASPINFAEEAVNSESFLSDSPAEIGWFQPHRDWNFDTGHGEELEEFVFNSLPQLPQPVISQNQFSSQRGLLQYSSSLVSVSACTNPPISVDCHYHRSVLSSRSFASLGSARGRSFSMPQTPARIVGEEQEHGASERPSSISSV</sequence>
<organism evidence="8 10">
    <name type="scientific">Carya illinoinensis</name>
    <name type="common">Pecan</name>
    <dbReference type="NCBI Taxonomy" id="32201"/>
    <lineage>
        <taxon>Eukaryota</taxon>
        <taxon>Viridiplantae</taxon>
        <taxon>Streptophyta</taxon>
        <taxon>Embryophyta</taxon>
        <taxon>Tracheophyta</taxon>
        <taxon>Spermatophyta</taxon>
        <taxon>Magnoliopsida</taxon>
        <taxon>eudicotyledons</taxon>
        <taxon>Gunneridae</taxon>
        <taxon>Pentapetalae</taxon>
        <taxon>rosids</taxon>
        <taxon>fabids</taxon>
        <taxon>Fagales</taxon>
        <taxon>Juglandaceae</taxon>
        <taxon>Carya</taxon>
    </lineage>
</organism>
<feature type="compositionally biased region" description="Basic residues" evidence="6">
    <location>
        <begin position="104"/>
        <end position="114"/>
    </location>
</feature>
<proteinExistence type="predicted"/>
<feature type="region of interest" description="Disordered" evidence="6">
    <location>
        <begin position="168"/>
        <end position="191"/>
    </location>
</feature>
<protein>
    <recommendedName>
        <fullName evidence="7">TCP domain-containing protein</fullName>
    </recommendedName>
</protein>
<evidence type="ECO:0000313" key="9">
    <source>
        <dbReference type="EMBL" id="KAG6691224.1"/>
    </source>
</evidence>
<name>A0A8T1PAK4_CARIL</name>
<evidence type="ECO:0000256" key="1">
    <source>
        <dbReference type="ARBA" id="ARBA00004123"/>
    </source>
</evidence>
<dbReference type="Pfam" id="PF03634">
    <property type="entry name" value="TCP"/>
    <property type="match status" value="1"/>
</dbReference>
<dbReference type="PANTHER" id="PTHR31072:SF240">
    <property type="entry name" value="TRANSCRIPTION FACTOR TCP10"/>
    <property type="match status" value="1"/>
</dbReference>
<accession>A0A8T1PAK4</accession>
<dbReference type="EMBL" id="CM031818">
    <property type="protein sequence ID" value="KAG6638761.1"/>
    <property type="molecule type" value="Genomic_DNA"/>
</dbReference>
<keyword evidence="5" id="KW-0539">Nucleus</keyword>
<evidence type="ECO:0000256" key="6">
    <source>
        <dbReference type="SAM" id="MobiDB-lite"/>
    </source>
</evidence>
<dbReference type="Proteomes" id="UP000811609">
    <property type="component" value="Chromosome 10"/>
</dbReference>
<dbReference type="PROSITE" id="PS51369">
    <property type="entry name" value="TCP"/>
    <property type="match status" value="1"/>
</dbReference>
<dbReference type="AlphaFoldDB" id="A0A8T1PAK4"/>
<comment type="caution">
    <text evidence="8">The sequence shown here is derived from an EMBL/GenBank/DDBJ whole genome shotgun (WGS) entry which is preliminary data.</text>
</comment>
<feature type="region of interest" description="Disordered" evidence="6">
    <location>
        <begin position="104"/>
        <end position="123"/>
    </location>
</feature>
<evidence type="ECO:0000256" key="3">
    <source>
        <dbReference type="ARBA" id="ARBA00023125"/>
    </source>
</evidence>
<evidence type="ECO:0000259" key="7">
    <source>
        <dbReference type="PROSITE" id="PS51369"/>
    </source>
</evidence>
<feature type="compositionally biased region" description="Acidic residues" evidence="6">
    <location>
        <begin position="1"/>
        <end position="28"/>
    </location>
</feature>
<reference evidence="8" key="1">
    <citation type="submission" date="2020-12" db="EMBL/GenBank/DDBJ databases">
        <title>WGS assembly of Carya illinoinensis cv. Pawnee.</title>
        <authorList>
            <person name="Platts A."/>
            <person name="Shu S."/>
            <person name="Wright S."/>
            <person name="Barry K."/>
            <person name="Edger P."/>
            <person name="Pires J.C."/>
            <person name="Schmutz J."/>
        </authorList>
    </citation>
    <scope>NUCLEOTIDE SEQUENCE</scope>
    <source>
        <tissue evidence="8">Leaf</tissue>
    </source>
</reference>
<feature type="compositionally biased region" description="Polar residues" evidence="6">
    <location>
        <begin position="168"/>
        <end position="184"/>
    </location>
</feature>
<evidence type="ECO:0000313" key="10">
    <source>
        <dbReference type="Proteomes" id="UP000811609"/>
    </source>
</evidence>
<dbReference type="GO" id="GO:0043565">
    <property type="term" value="F:sequence-specific DNA binding"/>
    <property type="evidence" value="ECO:0007669"/>
    <property type="project" value="TreeGrafter"/>
</dbReference>
<dbReference type="GO" id="GO:0005634">
    <property type="term" value="C:nucleus"/>
    <property type="evidence" value="ECO:0007669"/>
    <property type="project" value="UniProtKB-SubCell"/>
</dbReference>
<feature type="compositionally biased region" description="Basic and acidic residues" evidence="6">
    <location>
        <begin position="389"/>
        <end position="398"/>
    </location>
</feature>
<dbReference type="Proteomes" id="UP000811246">
    <property type="component" value="Chromosome 10"/>
</dbReference>
<gene>
    <name evidence="8" type="ORF">CIPAW_10G056600</name>
    <name evidence="9" type="ORF">I3842_10G055800</name>
</gene>
<reference evidence="9" key="2">
    <citation type="submission" date="2021-01" db="EMBL/GenBank/DDBJ databases">
        <authorList>
            <person name="Lovell J.T."/>
            <person name="Bentley N."/>
            <person name="Bhattarai G."/>
            <person name="Jenkins J.W."/>
            <person name="Sreedasyam A."/>
            <person name="Alarcon Y."/>
            <person name="Bock C."/>
            <person name="Boston L."/>
            <person name="Carlson J."/>
            <person name="Cervantes K."/>
            <person name="Clermont K."/>
            <person name="Krom N."/>
            <person name="Kubenka K."/>
            <person name="Mamidi S."/>
            <person name="Mattison C."/>
            <person name="Monteros M."/>
            <person name="Pisani C."/>
            <person name="Plott C."/>
            <person name="Rajasekar S."/>
            <person name="Rhein H.S."/>
            <person name="Rohla C."/>
            <person name="Song M."/>
            <person name="Hilaire R.S."/>
            <person name="Shu S."/>
            <person name="Wells L."/>
            <person name="Wang X."/>
            <person name="Webber J."/>
            <person name="Heerema R.J."/>
            <person name="Klein P."/>
            <person name="Conner P."/>
            <person name="Grauke L."/>
            <person name="Grimwood J."/>
            <person name="Schmutz J."/>
            <person name="Randall J.J."/>
        </authorList>
    </citation>
    <scope>NUCLEOTIDE SEQUENCE</scope>
    <source>
        <tissue evidence="9">Leaf</tissue>
    </source>
</reference>
<feature type="region of interest" description="Disordered" evidence="6">
    <location>
        <begin position="374"/>
        <end position="407"/>
    </location>
</feature>
<evidence type="ECO:0000256" key="4">
    <source>
        <dbReference type="ARBA" id="ARBA00023163"/>
    </source>
</evidence>
<keyword evidence="3" id="KW-0238">DNA-binding</keyword>
<feature type="compositionally biased region" description="Polar residues" evidence="6">
    <location>
        <begin position="39"/>
        <end position="54"/>
    </location>
</feature>
<dbReference type="PANTHER" id="PTHR31072">
    <property type="entry name" value="TRANSCRIPTION FACTOR TCP4-RELATED"/>
    <property type="match status" value="1"/>
</dbReference>
<evidence type="ECO:0000256" key="2">
    <source>
        <dbReference type="ARBA" id="ARBA00023015"/>
    </source>
</evidence>